<evidence type="ECO:0000259" key="7">
    <source>
        <dbReference type="PROSITE" id="PS51160"/>
    </source>
</evidence>
<comment type="catalytic activity">
    <reaction evidence="4 5">
        <text>an acyl phosphate + H2O = a carboxylate + phosphate + H(+)</text>
        <dbReference type="Rhea" id="RHEA:14965"/>
        <dbReference type="ChEBI" id="CHEBI:15377"/>
        <dbReference type="ChEBI" id="CHEBI:15378"/>
        <dbReference type="ChEBI" id="CHEBI:29067"/>
        <dbReference type="ChEBI" id="CHEBI:43474"/>
        <dbReference type="ChEBI" id="CHEBI:59918"/>
        <dbReference type="EC" id="3.6.1.7"/>
    </reaction>
</comment>
<dbReference type="InterPro" id="IPR020456">
    <property type="entry name" value="Acylphosphatase"/>
</dbReference>
<feature type="active site" evidence="5">
    <location>
        <position position="21"/>
    </location>
</feature>
<proteinExistence type="inferred from homology"/>
<comment type="caution">
    <text evidence="8">The sequence shown here is derived from an EMBL/GenBank/DDBJ whole genome shotgun (WGS) entry which is preliminary data.</text>
</comment>
<dbReference type="InterPro" id="IPR001792">
    <property type="entry name" value="Acylphosphatase-like_dom"/>
</dbReference>
<dbReference type="NCBIfam" id="NF011013">
    <property type="entry name" value="PRK14441.1"/>
    <property type="match status" value="1"/>
</dbReference>
<dbReference type="InterPro" id="IPR017968">
    <property type="entry name" value="Acylphosphatase_CS"/>
</dbReference>
<dbReference type="EMBL" id="SKBU01000028">
    <property type="protein sequence ID" value="TCJ15128.1"/>
    <property type="molecule type" value="Genomic_DNA"/>
</dbReference>
<dbReference type="NCBIfam" id="NF011016">
    <property type="entry name" value="PRK14444.1"/>
    <property type="match status" value="1"/>
</dbReference>
<dbReference type="PROSITE" id="PS00150">
    <property type="entry name" value="ACYLPHOSPHATASE_1"/>
    <property type="match status" value="1"/>
</dbReference>
<evidence type="ECO:0000256" key="5">
    <source>
        <dbReference type="PROSITE-ProRule" id="PRU00520"/>
    </source>
</evidence>
<dbReference type="Proteomes" id="UP000295244">
    <property type="component" value="Unassembled WGS sequence"/>
</dbReference>
<evidence type="ECO:0000256" key="3">
    <source>
        <dbReference type="ARBA" id="ARBA00015991"/>
    </source>
</evidence>
<dbReference type="EC" id="3.6.1.7" evidence="2 5"/>
<keyword evidence="5" id="KW-0378">Hydrolase</keyword>
<feature type="domain" description="Acylphosphatase-like" evidence="7">
    <location>
        <begin position="6"/>
        <end position="92"/>
    </location>
</feature>
<dbReference type="PANTHER" id="PTHR47268">
    <property type="entry name" value="ACYLPHOSPHATASE"/>
    <property type="match status" value="1"/>
</dbReference>
<keyword evidence="9" id="KW-1185">Reference proteome</keyword>
<organism evidence="8 9">
    <name type="scientific">Rubrobacter taiwanensis</name>
    <dbReference type="NCBI Taxonomy" id="185139"/>
    <lineage>
        <taxon>Bacteria</taxon>
        <taxon>Bacillati</taxon>
        <taxon>Actinomycetota</taxon>
        <taxon>Rubrobacteria</taxon>
        <taxon>Rubrobacterales</taxon>
        <taxon>Rubrobacteraceae</taxon>
        <taxon>Rubrobacter</taxon>
    </lineage>
</organism>
<evidence type="ECO:0000256" key="2">
    <source>
        <dbReference type="ARBA" id="ARBA00012150"/>
    </source>
</evidence>
<dbReference type="PANTHER" id="PTHR47268:SF4">
    <property type="entry name" value="ACYLPHOSPHATASE"/>
    <property type="match status" value="1"/>
</dbReference>
<evidence type="ECO:0000313" key="9">
    <source>
        <dbReference type="Proteomes" id="UP000295244"/>
    </source>
</evidence>
<comment type="similarity">
    <text evidence="1 6">Belongs to the acylphosphatase family.</text>
</comment>
<dbReference type="Gene3D" id="3.30.70.100">
    <property type="match status" value="1"/>
</dbReference>
<protein>
    <recommendedName>
        <fullName evidence="3 5">acylphosphatase</fullName>
        <ecNumber evidence="2 5">3.6.1.7</ecNumber>
    </recommendedName>
</protein>
<dbReference type="GO" id="GO:0003998">
    <property type="term" value="F:acylphosphatase activity"/>
    <property type="evidence" value="ECO:0007669"/>
    <property type="project" value="UniProtKB-EC"/>
</dbReference>
<evidence type="ECO:0000256" key="6">
    <source>
        <dbReference type="RuleBase" id="RU004168"/>
    </source>
</evidence>
<dbReference type="AlphaFoldDB" id="A0A4R1BDR0"/>
<dbReference type="InterPro" id="IPR036046">
    <property type="entry name" value="Acylphosphatase-like_dom_sf"/>
</dbReference>
<dbReference type="PROSITE" id="PS51160">
    <property type="entry name" value="ACYLPHOSPHATASE_3"/>
    <property type="match status" value="1"/>
</dbReference>
<sequence>MADLRRAHVYVSGRVQGVFFRDSAREEAERRGVTGWIRNLPDGRVEAVFEGEPKMVDEMVEWCGEGPKHARVENVDVSYEEAAGGFSGFEVR</sequence>
<dbReference type="OrthoDB" id="3182027at2"/>
<evidence type="ECO:0000256" key="4">
    <source>
        <dbReference type="ARBA" id="ARBA00047645"/>
    </source>
</evidence>
<feature type="active site" evidence="5">
    <location>
        <position position="39"/>
    </location>
</feature>
<accession>A0A4R1BDR0</accession>
<reference evidence="8 9" key="1">
    <citation type="submission" date="2019-03" db="EMBL/GenBank/DDBJ databases">
        <title>Whole genome sequence of a novel Rubrobacter taiwanensis strain, isolated from Yellowstone National Park.</title>
        <authorList>
            <person name="Freed S."/>
            <person name="Ramaley R.F."/>
            <person name="Kyndt J.A."/>
        </authorList>
    </citation>
    <scope>NUCLEOTIDE SEQUENCE [LARGE SCALE GENOMIC DNA]</scope>
    <source>
        <strain evidence="8 9">Yellowstone</strain>
    </source>
</reference>
<dbReference type="RefSeq" id="WP_132692571.1">
    <property type="nucleotide sequence ID" value="NZ_SKBU01000028.1"/>
</dbReference>
<gene>
    <name evidence="8" type="ORF">E0L93_13305</name>
</gene>
<dbReference type="PRINTS" id="PR00112">
    <property type="entry name" value="ACYLPHPHTASE"/>
</dbReference>
<dbReference type="Pfam" id="PF00708">
    <property type="entry name" value="Acylphosphatase"/>
    <property type="match status" value="1"/>
</dbReference>
<evidence type="ECO:0000256" key="1">
    <source>
        <dbReference type="ARBA" id="ARBA00005614"/>
    </source>
</evidence>
<name>A0A4R1BDR0_9ACTN</name>
<dbReference type="SUPFAM" id="SSF54975">
    <property type="entry name" value="Acylphosphatase/BLUF domain-like"/>
    <property type="match status" value="1"/>
</dbReference>
<evidence type="ECO:0000313" key="8">
    <source>
        <dbReference type="EMBL" id="TCJ15128.1"/>
    </source>
</evidence>